<name>A0AAE3ZBN1_9ACTN</name>
<evidence type="ECO:0000313" key="2">
    <source>
        <dbReference type="EMBL" id="MDR7301937.1"/>
    </source>
</evidence>
<evidence type="ECO:0000313" key="3">
    <source>
        <dbReference type="Proteomes" id="UP001180845"/>
    </source>
</evidence>
<dbReference type="Gene3D" id="1.10.246.130">
    <property type="match status" value="1"/>
</dbReference>
<accession>A0AAE3ZBN1</accession>
<dbReference type="EC" id="3.4.19.13" evidence="2"/>
<dbReference type="PANTHER" id="PTHR43881">
    <property type="entry name" value="GAMMA-GLUTAMYLTRANSPEPTIDASE (AFU_ORTHOLOGUE AFUA_4G13580)"/>
    <property type="match status" value="1"/>
</dbReference>
<keyword evidence="2" id="KW-0808">Transferase</keyword>
<dbReference type="InterPro" id="IPR043137">
    <property type="entry name" value="GGT_ssub_C"/>
</dbReference>
<dbReference type="InterPro" id="IPR043138">
    <property type="entry name" value="GGT_lsub"/>
</dbReference>
<comment type="caution">
    <text evidence="2">The sequence shown here is derived from an EMBL/GenBank/DDBJ whole genome shotgun (WGS) entry which is preliminary data.</text>
</comment>
<dbReference type="InterPro" id="IPR052896">
    <property type="entry name" value="GGT-like_enzyme"/>
</dbReference>
<dbReference type="SUPFAM" id="SSF56235">
    <property type="entry name" value="N-terminal nucleophile aminohydrolases (Ntn hydrolases)"/>
    <property type="match status" value="1"/>
</dbReference>
<protein>
    <submittedName>
        <fullName evidence="2">Gamma-glutamyltranspeptidase/glutathione hydrolase</fullName>
        <ecNumber evidence="2">2.3.2.2</ecNumber>
        <ecNumber evidence="2">3.4.19.13</ecNumber>
    </submittedName>
</protein>
<keyword evidence="2" id="KW-0378">Hydrolase</keyword>
<keyword evidence="3" id="KW-1185">Reference proteome</keyword>
<dbReference type="GO" id="GO:0036374">
    <property type="term" value="F:glutathione hydrolase activity"/>
    <property type="evidence" value="ECO:0007669"/>
    <property type="project" value="UniProtKB-EC"/>
</dbReference>
<gene>
    <name evidence="2" type="ORF">JOF55_002118</name>
</gene>
<feature type="region of interest" description="Disordered" evidence="1">
    <location>
        <begin position="380"/>
        <end position="410"/>
    </location>
</feature>
<dbReference type="PANTHER" id="PTHR43881:SF1">
    <property type="entry name" value="GAMMA-GLUTAMYLTRANSPEPTIDASE (AFU_ORTHOLOGUE AFUA_4G13580)"/>
    <property type="match status" value="1"/>
</dbReference>
<reference evidence="2" key="1">
    <citation type="submission" date="2023-07" db="EMBL/GenBank/DDBJ databases">
        <title>Sequencing the genomes of 1000 actinobacteria strains.</title>
        <authorList>
            <person name="Klenk H.-P."/>
        </authorList>
    </citation>
    <scope>NUCLEOTIDE SEQUENCE</scope>
    <source>
        <strain evidence="2">DSM 45977</strain>
    </source>
</reference>
<dbReference type="InterPro" id="IPR029055">
    <property type="entry name" value="Ntn_hydrolases_N"/>
</dbReference>
<sequence>MFTTRPELAGTHGMVATTHWLASAAGMAVLEDGGNAFDAATAAGFVLQVVEPHLNGPGGEVPILFAAAGDPRPRALSGQGPVPAAATIPRLRDESGLDLVPGSGLLPATVPGAWDAWLTLLRDHGTKTLREVLTHAIGYARTGFPVVERISTTLDTVRGMFTEHWPTSAALWLTEGAAPRPGTLLRNPTLADTWERLLAEADAAGGDRQARIDAARRAWSQGFVAEAVERFVRTPVRDNSGRDHAGLITGQDMAGFRASYEDPVTVDLPEDRTLAKFGVWSQGPVLAQQLRLLEGMSDRISCVDGLPDADTVHVAVEAAKLAFADREAWYGDSAESGVAEDLLSRAYADSRRELIGEDASLRLRPGSPGGRGVRLPAFVDEGRGAGGPEDPSGVGLGEPTVSPTGESRGDTVHLDVVDRWGNMVSATPSGGWLQSSPAIPELGFCLGTRAQMCWLEEGLPNSLVPGRRPRSTLSPSLVLREGTPVLAFGTPGGDQQDQWQLCFWLAHVHGGLDLQAAIDAPAWHSRAFPLSFYPRTWQPGRLMVESRLGARRIAELERRGHDVVDAGPWSLGRLSAVSRDPDTGLLHAAANARGAQGYAAGR</sequence>
<dbReference type="EC" id="2.3.2.2" evidence="2"/>
<dbReference type="Gene3D" id="3.60.20.40">
    <property type="match status" value="1"/>
</dbReference>
<dbReference type="Proteomes" id="UP001180845">
    <property type="component" value="Unassembled WGS sequence"/>
</dbReference>
<organism evidence="2 3">
    <name type="scientific">Haloactinomyces albus</name>
    <dbReference type="NCBI Taxonomy" id="1352928"/>
    <lineage>
        <taxon>Bacteria</taxon>
        <taxon>Bacillati</taxon>
        <taxon>Actinomycetota</taxon>
        <taxon>Actinomycetes</taxon>
        <taxon>Actinopolysporales</taxon>
        <taxon>Actinopolysporaceae</taxon>
        <taxon>Haloactinomyces</taxon>
    </lineage>
</organism>
<keyword evidence="2" id="KW-0012">Acyltransferase</keyword>
<dbReference type="AlphaFoldDB" id="A0AAE3ZBN1"/>
<proteinExistence type="predicted"/>
<evidence type="ECO:0000256" key="1">
    <source>
        <dbReference type="SAM" id="MobiDB-lite"/>
    </source>
</evidence>
<dbReference type="RefSeq" id="WP_310273026.1">
    <property type="nucleotide sequence ID" value="NZ_JAVDXW010000001.1"/>
</dbReference>
<dbReference type="GO" id="GO:0103068">
    <property type="term" value="F:leukotriene C4 gamma-glutamyl transferase activity"/>
    <property type="evidence" value="ECO:0007669"/>
    <property type="project" value="UniProtKB-EC"/>
</dbReference>
<dbReference type="Pfam" id="PF01019">
    <property type="entry name" value="G_glu_transpept"/>
    <property type="match status" value="1"/>
</dbReference>
<dbReference type="EMBL" id="JAVDXW010000001">
    <property type="protein sequence ID" value="MDR7301937.1"/>
    <property type="molecule type" value="Genomic_DNA"/>
</dbReference>
<dbReference type="PRINTS" id="PR01210">
    <property type="entry name" value="GGTRANSPTASE"/>
</dbReference>